<dbReference type="AlphaFoldDB" id="W9QXI4"/>
<feature type="chain" id="PRO_5004931006" description="Protein GRIM REAPER" evidence="3">
    <location>
        <begin position="29"/>
        <end position="149"/>
    </location>
</feature>
<evidence type="ECO:0000256" key="3">
    <source>
        <dbReference type="SAM" id="SignalP"/>
    </source>
</evidence>
<dbReference type="Proteomes" id="UP000030645">
    <property type="component" value="Unassembled WGS sequence"/>
</dbReference>
<dbReference type="PANTHER" id="PTHR33227">
    <property type="entry name" value="STIGMA-SPECIFIC STIG1-LIKE PROTEIN 3"/>
    <property type="match status" value="1"/>
</dbReference>
<dbReference type="EMBL" id="KE343825">
    <property type="protein sequence ID" value="EXB42551.1"/>
    <property type="molecule type" value="Genomic_DNA"/>
</dbReference>
<reference evidence="5" key="1">
    <citation type="submission" date="2013-01" db="EMBL/GenBank/DDBJ databases">
        <title>Draft Genome Sequence of a Mulberry Tree, Morus notabilis C.K. Schneid.</title>
        <authorList>
            <person name="He N."/>
            <person name="Zhao S."/>
        </authorList>
    </citation>
    <scope>NUCLEOTIDE SEQUENCE</scope>
</reference>
<evidence type="ECO:0000313" key="4">
    <source>
        <dbReference type="EMBL" id="EXB42551.1"/>
    </source>
</evidence>
<dbReference type="PANTHER" id="PTHR33227:SF6">
    <property type="entry name" value="PROTEIN GRIM REAPER"/>
    <property type="match status" value="1"/>
</dbReference>
<sequence length="149" mass="16092">MANYFLINLTTILSLTLSLSLLPPPTHSHMSFSNDVIIDTAVPNFKSRSWFLAGVAKKGMRCDPYSKRNICNGVPANKGSGLLYCCKAHCRNVLGDGNNCGRCGQKCRLGEHCCNGICTNVLWNASNCGKCGKKCKGGVRCENGYCGYA</sequence>
<accession>W9QXI4</accession>
<dbReference type="eggNOG" id="ENOG502S52A">
    <property type="taxonomic scope" value="Eukaryota"/>
</dbReference>
<evidence type="ECO:0000256" key="2">
    <source>
        <dbReference type="ARBA" id="ARBA00022729"/>
    </source>
</evidence>
<dbReference type="KEGG" id="mnt:21394585"/>
<organism evidence="4 5">
    <name type="scientific">Morus notabilis</name>
    <dbReference type="NCBI Taxonomy" id="981085"/>
    <lineage>
        <taxon>Eukaryota</taxon>
        <taxon>Viridiplantae</taxon>
        <taxon>Streptophyta</taxon>
        <taxon>Embryophyta</taxon>
        <taxon>Tracheophyta</taxon>
        <taxon>Spermatophyta</taxon>
        <taxon>Magnoliopsida</taxon>
        <taxon>eudicotyledons</taxon>
        <taxon>Gunneridae</taxon>
        <taxon>Pentapetalae</taxon>
        <taxon>rosids</taxon>
        <taxon>fabids</taxon>
        <taxon>Rosales</taxon>
        <taxon>Moraceae</taxon>
        <taxon>Moreae</taxon>
        <taxon>Morus</taxon>
    </lineage>
</organism>
<feature type="signal peptide" evidence="3">
    <location>
        <begin position="1"/>
        <end position="28"/>
    </location>
</feature>
<dbReference type="InterPro" id="IPR006969">
    <property type="entry name" value="Stig-like"/>
</dbReference>
<evidence type="ECO:0000256" key="1">
    <source>
        <dbReference type="ARBA" id="ARBA00006010"/>
    </source>
</evidence>
<keyword evidence="5" id="KW-1185">Reference proteome</keyword>
<evidence type="ECO:0000313" key="5">
    <source>
        <dbReference type="Proteomes" id="UP000030645"/>
    </source>
</evidence>
<protein>
    <recommendedName>
        <fullName evidence="6">Protein GRIM REAPER</fullName>
    </recommendedName>
</protein>
<evidence type="ECO:0008006" key="6">
    <source>
        <dbReference type="Google" id="ProtNLM"/>
    </source>
</evidence>
<gene>
    <name evidence="4" type="ORF">L484_011322</name>
</gene>
<name>W9QXI4_9ROSA</name>
<proteinExistence type="inferred from homology"/>
<keyword evidence="2 3" id="KW-0732">Signal</keyword>
<dbReference type="OrthoDB" id="2013942at2759"/>
<comment type="similarity">
    <text evidence="1">Belongs to the STIG1 family.</text>
</comment>
<dbReference type="Pfam" id="PF04885">
    <property type="entry name" value="Stig1"/>
    <property type="match status" value="1"/>
</dbReference>